<comment type="caution">
    <text evidence="2">The sequence shown here is derived from an EMBL/GenBank/DDBJ whole genome shotgun (WGS) entry which is preliminary data.</text>
</comment>
<evidence type="ECO:0000259" key="1">
    <source>
        <dbReference type="PROSITE" id="PS50835"/>
    </source>
</evidence>
<dbReference type="Pfam" id="PF00047">
    <property type="entry name" value="ig"/>
    <property type="match status" value="1"/>
</dbReference>
<dbReference type="InterPro" id="IPR037448">
    <property type="entry name" value="Zig-8"/>
</dbReference>
<dbReference type="InterPro" id="IPR003598">
    <property type="entry name" value="Ig_sub2"/>
</dbReference>
<feature type="domain" description="Ig-like" evidence="1">
    <location>
        <begin position="151"/>
        <end position="249"/>
    </location>
</feature>
<organism evidence="2 3">
    <name type="scientific">Mytilus galloprovincialis</name>
    <name type="common">Mediterranean mussel</name>
    <dbReference type="NCBI Taxonomy" id="29158"/>
    <lineage>
        <taxon>Eukaryota</taxon>
        <taxon>Metazoa</taxon>
        <taxon>Spiralia</taxon>
        <taxon>Lophotrochozoa</taxon>
        <taxon>Mollusca</taxon>
        <taxon>Bivalvia</taxon>
        <taxon>Autobranchia</taxon>
        <taxon>Pteriomorphia</taxon>
        <taxon>Mytilida</taxon>
        <taxon>Mytiloidea</taxon>
        <taxon>Mytilidae</taxon>
        <taxon>Mytilinae</taxon>
        <taxon>Mytilus</taxon>
    </lineage>
</organism>
<name>A0A8B6CQR2_MYTGA</name>
<dbReference type="PANTHER" id="PTHR23279">
    <property type="entry name" value="DEFECTIVE PROBOSCIS EXTENSION RESPONSE DPR -RELATED"/>
    <property type="match status" value="1"/>
</dbReference>
<dbReference type="InterPro" id="IPR036179">
    <property type="entry name" value="Ig-like_dom_sf"/>
</dbReference>
<evidence type="ECO:0000313" key="3">
    <source>
        <dbReference type="Proteomes" id="UP000596742"/>
    </source>
</evidence>
<dbReference type="Proteomes" id="UP000596742">
    <property type="component" value="Unassembled WGS sequence"/>
</dbReference>
<dbReference type="InterPro" id="IPR003599">
    <property type="entry name" value="Ig_sub"/>
</dbReference>
<dbReference type="InterPro" id="IPR013783">
    <property type="entry name" value="Ig-like_fold"/>
</dbReference>
<dbReference type="AlphaFoldDB" id="A0A8B6CQR2"/>
<dbReference type="GO" id="GO:0032589">
    <property type="term" value="C:neuron projection membrane"/>
    <property type="evidence" value="ECO:0007669"/>
    <property type="project" value="TreeGrafter"/>
</dbReference>
<keyword evidence="3" id="KW-1185">Reference proteome</keyword>
<dbReference type="InterPro" id="IPR013151">
    <property type="entry name" value="Immunoglobulin_dom"/>
</dbReference>
<protein>
    <recommendedName>
        <fullName evidence="1">Ig-like domain-containing protein</fullName>
    </recommendedName>
</protein>
<dbReference type="InterPro" id="IPR007110">
    <property type="entry name" value="Ig-like_dom"/>
</dbReference>
<dbReference type="SMART" id="SM00408">
    <property type="entry name" value="IGc2"/>
    <property type="match status" value="2"/>
</dbReference>
<dbReference type="GO" id="GO:0050808">
    <property type="term" value="P:synapse organization"/>
    <property type="evidence" value="ECO:0007669"/>
    <property type="project" value="TreeGrafter"/>
</dbReference>
<dbReference type="EMBL" id="UYJE01002195">
    <property type="protein sequence ID" value="VDI08514.1"/>
    <property type="molecule type" value="Genomic_DNA"/>
</dbReference>
<gene>
    <name evidence="2" type="ORF">MGAL_10B067926</name>
</gene>
<feature type="domain" description="Ig-like" evidence="1">
    <location>
        <begin position="40"/>
        <end position="139"/>
    </location>
</feature>
<dbReference type="OrthoDB" id="6365338at2759"/>
<dbReference type="SUPFAM" id="SSF48726">
    <property type="entry name" value="Immunoglobulin"/>
    <property type="match status" value="2"/>
</dbReference>
<dbReference type="Gene3D" id="2.60.40.10">
    <property type="entry name" value="Immunoglobulins"/>
    <property type="match status" value="2"/>
</dbReference>
<sequence length="330" mass="38328">MNTRMTYSVGTKSVYRHHVLFVVIDDCRHYRRYVYRPTAPEILPDATNITVHSNEKVILKCTVRNRRTKDVQWRLVRKRWPLTIGTEPWTTDKDISVLYSVINKTDESWDLVIKRAKPRHTNTYECQISSTQSNRRYVYLRVLAQPKDKRPGISLTGTAYLDLHQKVNLTCNATGLFRAPDDIDWFHNGNIIDQKDQQWGGRLKIYKRIQDVPGRMLISELIIEKSTLDDRGMYVCRSSENEASSFPVSILDTGKTTRYNDLYHRDGVPNKTKRYAESNRDGQNRFLNKPMCLFSSGVCAQDIKGREDIKGRVINSVVCNKINAFQKGFK</sequence>
<dbReference type="SMART" id="SM00409">
    <property type="entry name" value="IG"/>
    <property type="match status" value="2"/>
</dbReference>
<dbReference type="PROSITE" id="PS50835">
    <property type="entry name" value="IG_LIKE"/>
    <property type="match status" value="2"/>
</dbReference>
<proteinExistence type="predicted"/>
<dbReference type="PANTHER" id="PTHR23279:SF36">
    <property type="entry name" value="DEFECTIVE PROBOSCIS EXTENSION RESPONSE 9, ISOFORM A"/>
    <property type="match status" value="1"/>
</dbReference>
<reference evidence="2" key="1">
    <citation type="submission" date="2018-11" db="EMBL/GenBank/DDBJ databases">
        <authorList>
            <person name="Alioto T."/>
            <person name="Alioto T."/>
        </authorList>
    </citation>
    <scope>NUCLEOTIDE SEQUENCE</scope>
</reference>
<evidence type="ECO:0000313" key="2">
    <source>
        <dbReference type="EMBL" id="VDI08514.1"/>
    </source>
</evidence>
<accession>A0A8B6CQR2</accession>
<dbReference type="CDD" id="cd00096">
    <property type="entry name" value="Ig"/>
    <property type="match status" value="1"/>
</dbReference>